<keyword evidence="3" id="KW-1185">Reference proteome</keyword>
<comment type="caution">
    <text evidence="1">The sequence shown here is derived from an EMBL/GenBank/DDBJ whole genome shotgun (WGS) entry which is preliminary data.</text>
</comment>
<dbReference type="EMBL" id="CAXDID020000319">
    <property type="protein sequence ID" value="CAL6076284.1"/>
    <property type="molecule type" value="Genomic_DNA"/>
</dbReference>
<evidence type="ECO:0000313" key="1">
    <source>
        <dbReference type="EMBL" id="CAI9929406.1"/>
    </source>
</evidence>
<name>A0AA86P2H9_9EUKA</name>
<evidence type="ECO:0000313" key="3">
    <source>
        <dbReference type="Proteomes" id="UP001642409"/>
    </source>
</evidence>
<dbReference type="AlphaFoldDB" id="A0AA86P2H9"/>
<dbReference type="EMBL" id="CATOUU010000435">
    <property type="protein sequence ID" value="CAI9929406.1"/>
    <property type="molecule type" value="Genomic_DNA"/>
</dbReference>
<gene>
    <name evidence="1" type="ORF">HINF_LOCUS17051</name>
    <name evidence="2" type="ORF">HINF_LOCUS57615</name>
</gene>
<sequence>MTPKHCRTTYFQLKERISSFETTCCQVYKSKKTSQPLKLQIQNKLNGFTITKQNYQITCCLLVSTCLTRKYRFDLQFSFTDSNYGTNAPMYLLFIDITNVVFVTRETTALEFSQIIVYYSENKINVLDTLSQKYNQCCLLFRIQLITISTILQHCKVELVFVVFLCGSVNYSYLFGFSKQINNSVKMIMKTILPSIQSPLRTHDLLFSQSKLIANIRLKLKYYFLLQLQIEAPL</sequence>
<protein>
    <submittedName>
        <fullName evidence="2">Hypothetical_protein</fullName>
    </submittedName>
</protein>
<proteinExistence type="predicted"/>
<dbReference type="Proteomes" id="UP001642409">
    <property type="component" value="Unassembled WGS sequence"/>
</dbReference>
<reference evidence="2 3" key="2">
    <citation type="submission" date="2024-07" db="EMBL/GenBank/DDBJ databases">
        <authorList>
            <person name="Akdeniz Z."/>
        </authorList>
    </citation>
    <scope>NUCLEOTIDE SEQUENCE [LARGE SCALE GENOMIC DNA]</scope>
</reference>
<reference evidence="1" key="1">
    <citation type="submission" date="2023-06" db="EMBL/GenBank/DDBJ databases">
        <authorList>
            <person name="Kurt Z."/>
        </authorList>
    </citation>
    <scope>NUCLEOTIDE SEQUENCE</scope>
</reference>
<accession>A0AA86P2H9</accession>
<evidence type="ECO:0000313" key="2">
    <source>
        <dbReference type="EMBL" id="CAL6076284.1"/>
    </source>
</evidence>
<organism evidence="1">
    <name type="scientific">Hexamita inflata</name>
    <dbReference type="NCBI Taxonomy" id="28002"/>
    <lineage>
        <taxon>Eukaryota</taxon>
        <taxon>Metamonada</taxon>
        <taxon>Diplomonadida</taxon>
        <taxon>Hexamitidae</taxon>
        <taxon>Hexamitinae</taxon>
        <taxon>Hexamita</taxon>
    </lineage>
</organism>